<feature type="domain" description="Bacterial bifunctional deaminase-reductase C-terminal" evidence="1">
    <location>
        <begin position="5"/>
        <end position="178"/>
    </location>
</feature>
<dbReference type="EMBL" id="RBWU01000005">
    <property type="protein sequence ID" value="RKS72125.1"/>
    <property type="molecule type" value="Genomic_DNA"/>
</dbReference>
<proteinExistence type="predicted"/>
<accession>A0A495QIX4</accession>
<dbReference type="Pfam" id="PF01872">
    <property type="entry name" value="RibD_C"/>
    <property type="match status" value="1"/>
</dbReference>
<name>A0A495QIX4_9ACTN</name>
<evidence type="ECO:0000313" key="2">
    <source>
        <dbReference type="EMBL" id="RKS72125.1"/>
    </source>
</evidence>
<gene>
    <name evidence="2" type="ORF">BZB76_4940</name>
</gene>
<dbReference type="GO" id="GO:0009231">
    <property type="term" value="P:riboflavin biosynthetic process"/>
    <property type="evidence" value="ECO:0007669"/>
    <property type="project" value="InterPro"/>
</dbReference>
<reference evidence="2 3" key="1">
    <citation type="submission" date="2018-10" db="EMBL/GenBank/DDBJ databases">
        <title>Genomic Encyclopedia of Archaeal and Bacterial Type Strains, Phase II (KMG-II): from individual species to whole genera.</title>
        <authorList>
            <person name="Goeker M."/>
        </authorList>
    </citation>
    <scope>NUCLEOTIDE SEQUENCE [LARGE SCALE GENOMIC DNA]</scope>
    <source>
        <strain evidence="2 3">DSM 43383</strain>
    </source>
</reference>
<dbReference type="SUPFAM" id="SSF53597">
    <property type="entry name" value="Dihydrofolate reductase-like"/>
    <property type="match status" value="1"/>
</dbReference>
<dbReference type="InterPro" id="IPR024072">
    <property type="entry name" value="DHFR-like_dom_sf"/>
</dbReference>
<dbReference type="GO" id="GO:0008703">
    <property type="term" value="F:5-amino-6-(5-phosphoribosylamino)uracil reductase activity"/>
    <property type="evidence" value="ECO:0007669"/>
    <property type="project" value="InterPro"/>
</dbReference>
<dbReference type="RefSeq" id="WP_121436693.1">
    <property type="nucleotide sequence ID" value="NZ_RBWU01000005.1"/>
</dbReference>
<keyword evidence="3" id="KW-1185">Reference proteome</keyword>
<comment type="caution">
    <text evidence="2">The sequence shown here is derived from an EMBL/GenBank/DDBJ whole genome shotgun (WGS) entry which is preliminary data.</text>
</comment>
<dbReference type="AlphaFoldDB" id="A0A495QIX4"/>
<sequence>MGLIHIEMFATLDLVAQAPGGPEEDPAGGFPFGGWQAPLLDEVAGAQIGAAYEGTDALLLGRRTYDIFAAYWPHQEGGEDNEIATLFNSVPKYVASRGEPDLSWEGSTQLGPDLATAVREIRDRHENVKVVGSLDLVQTLLREKLFDRLDLWVHPIVLGVGKKVFEAGAVPTNLTLLEPPKSSPTGTVYLRYGLADGTPRTGDMSAPDRGVEHNE</sequence>
<dbReference type="InterPro" id="IPR002734">
    <property type="entry name" value="RibDG_C"/>
</dbReference>
<evidence type="ECO:0000313" key="3">
    <source>
        <dbReference type="Proteomes" id="UP000274601"/>
    </source>
</evidence>
<dbReference type="Proteomes" id="UP000274601">
    <property type="component" value="Unassembled WGS sequence"/>
</dbReference>
<protein>
    <submittedName>
        <fullName evidence="2">Dihydrofolate reductase</fullName>
    </submittedName>
</protein>
<dbReference type="Gene3D" id="3.40.430.10">
    <property type="entry name" value="Dihydrofolate Reductase, subunit A"/>
    <property type="match status" value="1"/>
</dbReference>
<evidence type="ECO:0000259" key="1">
    <source>
        <dbReference type="Pfam" id="PF01872"/>
    </source>
</evidence>
<dbReference type="OrthoDB" id="7342392at2"/>
<organism evidence="2 3">
    <name type="scientific">Actinomadura pelletieri DSM 43383</name>
    <dbReference type="NCBI Taxonomy" id="1120940"/>
    <lineage>
        <taxon>Bacteria</taxon>
        <taxon>Bacillati</taxon>
        <taxon>Actinomycetota</taxon>
        <taxon>Actinomycetes</taxon>
        <taxon>Streptosporangiales</taxon>
        <taxon>Thermomonosporaceae</taxon>
        <taxon>Actinomadura</taxon>
    </lineage>
</organism>